<feature type="region of interest" description="Disordered" evidence="1">
    <location>
        <begin position="85"/>
        <end position="121"/>
    </location>
</feature>
<proteinExistence type="predicted"/>
<keyword evidence="3" id="KW-1185">Reference proteome</keyword>
<feature type="compositionally biased region" description="Pro residues" evidence="1">
    <location>
        <begin position="285"/>
        <end position="303"/>
    </location>
</feature>
<evidence type="ECO:0000313" key="2">
    <source>
        <dbReference type="EMBL" id="MED6114112.1"/>
    </source>
</evidence>
<feature type="region of interest" description="Disordered" evidence="1">
    <location>
        <begin position="267"/>
        <end position="316"/>
    </location>
</feature>
<sequence length="316" mass="34617">MVARYAETLLRWLARSRHSGGACFHTSVQGFPQDSRLFHLSDSGGFCRRHIDLMTHAGCLLPRIYQATTHPQDELAMPMDALARRRRAEAVDTGRRPPANADPHRPPANARDRRRRERMGIRDEADEIARYEEEGDAGDQPHVSPAQSQCFEADIIGSSSMMQPMHASQPVGDGGVQPFPPAASPDPFFHATLDAGTLDEVFDMIRAPDTVIMSQAVSYRADKDHRLDPSSSAFVASPHQPHGIGYTVSDFADTPAQYGTPLAYYDFLSGPNPTTTQDETAAHEPSPPPPPQRPTRTVRPPPCGTGGHLHHGSGYM</sequence>
<dbReference type="EMBL" id="JASCZI010001032">
    <property type="protein sequence ID" value="MED6114112.1"/>
    <property type="molecule type" value="Genomic_DNA"/>
</dbReference>
<organism evidence="2 3">
    <name type="scientific">Stylosanthes scabra</name>
    <dbReference type="NCBI Taxonomy" id="79078"/>
    <lineage>
        <taxon>Eukaryota</taxon>
        <taxon>Viridiplantae</taxon>
        <taxon>Streptophyta</taxon>
        <taxon>Embryophyta</taxon>
        <taxon>Tracheophyta</taxon>
        <taxon>Spermatophyta</taxon>
        <taxon>Magnoliopsida</taxon>
        <taxon>eudicotyledons</taxon>
        <taxon>Gunneridae</taxon>
        <taxon>Pentapetalae</taxon>
        <taxon>rosids</taxon>
        <taxon>fabids</taxon>
        <taxon>Fabales</taxon>
        <taxon>Fabaceae</taxon>
        <taxon>Papilionoideae</taxon>
        <taxon>50 kb inversion clade</taxon>
        <taxon>dalbergioids sensu lato</taxon>
        <taxon>Dalbergieae</taxon>
        <taxon>Pterocarpus clade</taxon>
        <taxon>Stylosanthes</taxon>
    </lineage>
</organism>
<reference evidence="2 3" key="1">
    <citation type="journal article" date="2023" name="Plants (Basel)">
        <title>Bridging the Gap: Combining Genomics and Transcriptomics Approaches to Understand Stylosanthes scabra, an Orphan Legume from the Brazilian Caatinga.</title>
        <authorList>
            <person name="Ferreira-Neto J.R.C."/>
            <person name="da Silva M.D."/>
            <person name="Binneck E."/>
            <person name="de Melo N.F."/>
            <person name="da Silva R.H."/>
            <person name="de Melo A.L.T.M."/>
            <person name="Pandolfi V."/>
            <person name="Bustamante F.O."/>
            <person name="Brasileiro-Vidal A.C."/>
            <person name="Benko-Iseppon A.M."/>
        </authorList>
    </citation>
    <scope>NUCLEOTIDE SEQUENCE [LARGE SCALE GENOMIC DNA]</scope>
    <source>
        <tissue evidence="2">Leaves</tissue>
    </source>
</reference>
<protein>
    <submittedName>
        <fullName evidence="2">Uncharacterized protein</fullName>
    </submittedName>
</protein>
<accession>A0ABU6QQK4</accession>
<dbReference type="Proteomes" id="UP001341840">
    <property type="component" value="Unassembled WGS sequence"/>
</dbReference>
<evidence type="ECO:0000256" key="1">
    <source>
        <dbReference type="SAM" id="MobiDB-lite"/>
    </source>
</evidence>
<evidence type="ECO:0000313" key="3">
    <source>
        <dbReference type="Proteomes" id="UP001341840"/>
    </source>
</evidence>
<comment type="caution">
    <text evidence="2">The sequence shown here is derived from an EMBL/GenBank/DDBJ whole genome shotgun (WGS) entry which is preliminary data.</text>
</comment>
<name>A0ABU6QQK4_9FABA</name>
<gene>
    <name evidence="2" type="ORF">PIB30_077194</name>
</gene>